<feature type="compositionally biased region" description="Pro residues" evidence="1">
    <location>
        <begin position="817"/>
        <end position="837"/>
    </location>
</feature>
<feature type="region of interest" description="Disordered" evidence="1">
    <location>
        <begin position="1"/>
        <end position="164"/>
    </location>
</feature>
<sequence>MHRTDSPSSVKSQDTTAVASRQVTTAQKPSYRLFPSVEPTPPASPKSTVFSSNPAFSKSPEPVRRRSSSLDETARTPTTTPQHGMRSEFAPRRRPSRAGMSDMKPMSTVQEVPLDSPTVPTRFTFKSFASSAYSEDSGHGRSSSAPLEVARDEHALPISSEAAKEDLTLGHSPVWQNRQAAASTQTLHGLGLTMPPSLTELSTLRAPSAQRSSRPKPNLRLNLILQKPDRPPPPPPKSPRHAHKSSLHSQNASFHSRSSSAQSRTSSRASSQASSPIATAHSVAYQPIKPIIVHRPASSKGTPASSGAPVAVNPDVRARDIMGTPMAERGRQIRAVFRKPMPRPPPKESPGPTRDALSPPASRFSAVLPADDLLTEGERTPRAIPFSKPSTLYQNPAASTSSLMVPGSDADDAPPPTPQKDSFKQKRSDESMGQQLTAERYDKSAVVRQILIPASTDAFVAPLNWSSKAVPPARDPPRLPVSMNSANPATDSSVIREEKARAENTDRSLTPDLQFATKSRRQSRVDKPTPELPFRSATPELASGQVEDPSETMRGLARQTEALHARYTSLRSDRQKLSMSIVSSLRDQQAGPQYGNTLLDQHMSLAAINSSMDICFAKLKSLECRKEAAMAAIITQQASRRRHEKLKQATVARSHSSLRSAESSRSTPEVAVELVSAKTSANKVRKDSVQPDLSALALQGHTGNLNLTTGQERSQSSDKHPTAKRPSTGKAGAIEYDDFSSSDVEAVLPRKIRIKGAKAAKLLGLIADEVQPGSPGITLPAHGERELTPKMLAPSYANSPAIEVPIPSSPFHLSLHPPSPAPTSPLPTPPAGTPPLSAPLSRKGSIESAPSVADSTTSVTKTVTIDTLEGNAFRQAINNKVSDEVLAESPSTGDVARRGSAVGSALSTATQEEREEEPMGLKSARRGLLQTIQVFVDDEILDYYHNGGRSERSGGSPVAGQ</sequence>
<dbReference type="Proteomes" id="UP001310594">
    <property type="component" value="Unassembled WGS sequence"/>
</dbReference>
<feature type="compositionally biased region" description="Polar residues" evidence="1">
    <location>
        <begin position="703"/>
        <end position="714"/>
    </location>
</feature>
<feature type="compositionally biased region" description="Basic and acidic residues" evidence="1">
    <location>
        <begin position="421"/>
        <end position="430"/>
    </location>
</feature>
<feature type="region of interest" description="Disordered" evidence="1">
    <location>
        <begin position="809"/>
        <end position="858"/>
    </location>
</feature>
<feature type="compositionally biased region" description="Basic and acidic residues" evidence="1">
    <location>
        <begin position="494"/>
        <end position="506"/>
    </location>
</feature>
<protein>
    <recommendedName>
        <fullName evidence="4">Up-regulated during septation protein 1 domain-containing protein</fullName>
    </recommendedName>
</protein>
<proteinExistence type="predicted"/>
<feature type="compositionally biased region" description="Polar residues" evidence="1">
    <location>
        <begin position="127"/>
        <end position="145"/>
    </location>
</feature>
<feature type="region of interest" description="Disordered" evidence="1">
    <location>
        <begin position="469"/>
        <end position="552"/>
    </location>
</feature>
<reference evidence="2" key="1">
    <citation type="submission" date="2023-08" db="EMBL/GenBank/DDBJ databases">
        <title>Black Yeasts Isolated from many extreme environments.</title>
        <authorList>
            <person name="Coleine C."/>
            <person name="Stajich J.E."/>
            <person name="Selbmann L."/>
        </authorList>
    </citation>
    <scope>NUCLEOTIDE SEQUENCE</scope>
    <source>
        <strain evidence="2">CCFEE 5810</strain>
    </source>
</reference>
<organism evidence="2 3">
    <name type="scientific">Elasticomyces elasticus</name>
    <dbReference type="NCBI Taxonomy" id="574655"/>
    <lineage>
        <taxon>Eukaryota</taxon>
        <taxon>Fungi</taxon>
        <taxon>Dikarya</taxon>
        <taxon>Ascomycota</taxon>
        <taxon>Pezizomycotina</taxon>
        <taxon>Dothideomycetes</taxon>
        <taxon>Dothideomycetidae</taxon>
        <taxon>Mycosphaerellales</taxon>
        <taxon>Teratosphaeriaceae</taxon>
        <taxon>Elasticomyces</taxon>
    </lineage>
</organism>
<feature type="compositionally biased region" description="Polar residues" evidence="1">
    <location>
        <begin position="1"/>
        <end position="28"/>
    </location>
</feature>
<feature type="compositionally biased region" description="Polar residues" evidence="1">
    <location>
        <begin position="482"/>
        <end position="493"/>
    </location>
</feature>
<dbReference type="AlphaFoldDB" id="A0AAN7VVZ6"/>
<evidence type="ECO:0008006" key="4">
    <source>
        <dbReference type="Google" id="ProtNLM"/>
    </source>
</evidence>
<comment type="caution">
    <text evidence="2">The sequence shown here is derived from an EMBL/GenBank/DDBJ whole genome shotgun (WGS) entry which is preliminary data.</text>
</comment>
<feature type="region of interest" description="Disordered" evidence="1">
    <location>
        <begin position="887"/>
        <end position="924"/>
    </location>
</feature>
<evidence type="ECO:0000256" key="1">
    <source>
        <dbReference type="SAM" id="MobiDB-lite"/>
    </source>
</evidence>
<evidence type="ECO:0000313" key="3">
    <source>
        <dbReference type="Proteomes" id="UP001310594"/>
    </source>
</evidence>
<feature type="compositionally biased region" description="Low complexity" evidence="1">
    <location>
        <begin position="249"/>
        <end position="275"/>
    </location>
</feature>
<gene>
    <name evidence="2" type="ORF">LTR97_002190</name>
</gene>
<feature type="region of interest" description="Disordered" evidence="1">
    <location>
        <begin position="180"/>
        <end position="438"/>
    </location>
</feature>
<feature type="compositionally biased region" description="Low complexity" evidence="1">
    <location>
        <begin position="653"/>
        <end position="666"/>
    </location>
</feature>
<name>A0AAN7VVZ6_9PEZI</name>
<feature type="compositionally biased region" description="Polar residues" evidence="1">
    <location>
        <begin position="45"/>
        <end position="56"/>
    </location>
</feature>
<evidence type="ECO:0000313" key="2">
    <source>
        <dbReference type="EMBL" id="KAK5705076.1"/>
    </source>
</evidence>
<accession>A0AAN7VVZ6</accession>
<feature type="region of interest" description="Disordered" evidence="1">
    <location>
        <begin position="703"/>
        <end position="734"/>
    </location>
</feature>
<feature type="region of interest" description="Disordered" evidence="1">
    <location>
        <begin position="637"/>
        <end position="669"/>
    </location>
</feature>
<dbReference type="EMBL" id="JAVRQU010000003">
    <property type="protein sequence ID" value="KAK5705076.1"/>
    <property type="molecule type" value="Genomic_DNA"/>
</dbReference>
<feature type="compositionally biased region" description="Basic and acidic residues" evidence="1">
    <location>
        <begin position="61"/>
        <end position="74"/>
    </location>
</feature>
<feature type="compositionally biased region" description="Polar residues" evidence="1">
    <location>
        <begin position="388"/>
        <end position="403"/>
    </location>
</feature>